<name>A0A382YXX7_9ZZZZ</name>
<protein>
    <submittedName>
        <fullName evidence="2">Uncharacterized protein</fullName>
    </submittedName>
</protein>
<accession>A0A382YXX7</accession>
<organism evidence="2">
    <name type="scientific">marine metagenome</name>
    <dbReference type="NCBI Taxonomy" id="408172"/>
    <lineage>
        <taxon>unclassified sequences</taxon>
        <taxon>metagenomes</taxon>
        <taxon>ecological metagenomes</taxon>
    </lineage>
</organism>
<keyword evidence="1" id="KW-0472">Membrane</keyword>
<proteinExistence type="predicted"/>
<feature type="transmembrane region" description="Helical" evidence="1">
    <location>
        <begin position="6"/>
        <end position="26"/>
    </location>
</feature>
<evidence type="ECO:0000313" key="2">
    <source>
        <dbReference type="EMBL" id="SVD88136.1"/>
    </source>
</evidence>
<gene>
    <name evidence="2" type="ORF">METZ01_LOCUS440990</name>
</gene>
<dbReference type="EMBL" id="UINC01179452">
    <property type="protein sequence ID" value="SVD88136.1"/>
    <property type="molecule type" value="Genomic_DNA"/>
</dbReference>
<sequence>VFALIAVVGILSMLLVVAASVAYLMLPRG</sequence>
<feature type="non-terminal residue" evidence="2">
    <location>
        <position position="29"/>
    </location>
</feature>
<reference evidence="2" key="1">
    <citation type="submission" date="2018-05" db="EMBL/GenBank/DDBJ databases">
        <authorList>
            <person name="Lanie J.A."/>
            <person name="Ng W.-L."/>
            <person name="Kazmierczak K.M."/>
            <person name="Andrzejewski T.M."/>
            <person name="Davidsen T.M."/>
            <person name="Wayne K.J."/>
            <person name="Tettelin H."/>
            <person name="Glass J.I."/>
            <person name="Rusch D."/>
            <person name="Podicherti R."/>
            <person name="Tsui H.-C.T."/>
            <person name="Winkler M.E."/>
        </authorList>
    </citation>
    <scope>NUCLEOTIDE SEQUENCE</scope>
</reference>
<dbReference type="AlphaFoldDB" id="A0A382YXX7"/>
<keyword evidence="1" id="KW-0812">Transmembrane</keyword>
<evidence type="ECO:0000256" key="1">
    <source>
        <dbReference type="SAM" id="Phobius"/>
    </source>
</evidence>
<feature type="non-terminal residue" evidence="2">
    <location>
        <position position="1"/>
    </location>
</feature>
<keyword evidence="1" id="KW-1133">Transmembrane helix</keyword>